<evidence type="ECO:0000256" key="1">
    <source>
        <dbReference type="SAM" id="Phobius"/>
    </source>
</evidence>
<dbReference type="AlphaFoldDB" id="A0A3P6P977"/>
<dbReference type="EMBL" id="UYRU01002023">
    <property type="protein sequence ID" value="VDK33112.1"/>
    <property type="molecule type" value="Genomic_DNA"/>
</dbReference>
<keyword evidence="1" id="KW-0812">Transmembrane</keyword>
<organism evidence="2 3">
    <name type="scientific">Dibothriocephalus latus</name>
    <name type="common">Fish tapeworm</name>
    <name type="synonym">Diphyllobothrium latum</name>
    <dbReference type="NCBI Taxonomy" id="60516"/>
    <lineage>
        <taxon>Eukaryota</taxon>
        <taxon>Metazoa</taxon>
        <taxon>Spiralia</taxon>
        <taxon>Lophotrochozoa</taxon>
        <taxon>Platyhelminthes</taxon>
        <taxon>Cestoda</taxon>
        <taxon>Eucestoda</taxon>
        <taxon>Diphyllobothriidea</taxon>
        <taxon>Diphyllobothriidae</taxon>
        <taxon>Dibothriocephalus</taxon>
    </lineage>
</organism>
<keyword evidence="3" id="KW-1185">Reference proteome</keyword>
<keyword evidence="1" id="KW-1133">Transmembrane helix</keyword>
<sequence>MNPSEAEAGLPALSTVETKLNTTFPQNMSQSTLRGKAANKINIDQPAPDNYSHTFKLLIDNRGHIFDVFATYTPAMLLAACLSFTGFLLFVFLNCIRPRASSRQKDVQVENVSEIAF</sequence>
<name>A0A3P6P977_DIBLA</name>
<gene>
    <name evidence="2" type="ORF">DILT_LOCUS481</name>
</gene>
<dbReference type="Proteomes" id="UP000281553">
    <property type="component" value="Unassembled WGS sequence"/>
</dbReference>
<protein>
    <submittedName>
        <fullName evidence="2">Uncharacterized protein</fullName>
    </submittedName>
</protein>
<accession>A0A3P6P977</accession>
<evidence type="ECO:0000313" key="2">
    <source>
        <dbReference type="EMBL" id="VDK33112.1"/>
    </source>
</evidence>
<feature type="transmembrane region" description="Helical" evidence="1">
    <location>
        <begin position="75"/>
        <end position="96"/>
    </location>
</feature>
<proteinExistence type="predicted"/>
<evidence type="ECO:0000313" key="3">
    <source>
        <dbReference type="Proteomes" id="UP000281553"/>
    </source>
</evidence>
<keyword evidence="1" id="KW-0472">Membrane</keyword>
<reference evidence="2 3" key="1">
    <citation type="submission" date="2018-11" db="EMBL/GenBank/DDBJ databases">
        <authorList>
            <consortium name="Pathogen Informatics"/>
        </authorList>
    </citation>
    <scope>NUCLEOTIDE SEQUENCE [LARGE SCALE GENOMIC DNA]</scope>
</reference>